<gene>
    <name evidence="15" type="ORF">N800_04325</name>
</gene>
<dbReference type="GO" id="GO:0005737">
    <property type="term" value="C:cytoplasm"/>
    <property type="evidence" value="ECO:0007669"/>
    <property type="project" value="UniProtKB-SubCell"/>
</dbReference>
<keyword evidence="9 12" id="KW-0949">S-adenosyl-L-methionine</keyword>
<comment type="function">
    <text evidence="10 12">Specifically methylates the N3 position of the uracil ring of uridine 1498 (m3U1498) in 16S rRNA. Acts on the fully assembled 30S ribosomal subunit.</text>
</comment>
<protein>
    <recommendedName>
        <fullName evidence="4 12">Ribosomal RNA small subunit methyltransferase E</fullName>
        <ecNumber evidence="3 12">2.1.1.193</ecNumber>
    </recommendedName>
</protein>
<dbReference type="EC" id="2.1.1.193" evidence="3 12"/>
<dbReference type="Proteomes" id="UP000029998">
    <property type="component" value="Unassembled WGS sequence"/>
</dbReference>
<dbReference type="STRING" id="1385517.N800_04325"/>
<dbReference type="SUPFAM" id="SSF75217">
    <property type="entry name" value="alpha/beta knot"/>
    <property type="match status" value="1"/>
</dbReference>
<evidence type="ECO:0000259" key="14">
    <source>
        <dbReference type="Pfam" id="PF20260"/>
    </source>
</evidence>
<name>A0A0A0ER71_9GAMM</name>
<dbReference type="AlphaFoldDB" id="A0A0A0ER71"/>
<dbReference type="InterPro" id="IPR046886">
    <property type="entry name" value="RsmE_MTase_dom"/>
</dbReference>
<dbReference type="Pfam" id="PF20260">
    <property type="entry name" value="PUA_4"/>
    <property type="match status" value="1"/>
</dbReference>
<feature type="domain" description="Ribosomal RNA small subunit methyltransferase E methyltransferase" evidence="13">
    <location>
        <begin position="74"/>
        <end position="238"/>
    </location>
</feature>
<evidence type="ECO:0000256" key="5">
    <source>
        <dbReference type="ARBA" id="ARBA00022490"/>
    </source>
</evidence>
<dbReference type="InterPro" id="IPR029028">
    <property type="entry name" value="Alpha/beta_knot_MTases"/>
</dbReference>
<accession>A0A0A0ER71</accession>
<evidence type="ECO:0000256" key="11">
    <source>
        <dbReference type="ARBA" id="ARBA00047944"/>
    </source>
</evidence>
<dbReference type="PANTHER" id="PTHR30027">
    <property type="entry name" value="RIBOSOMAL RNA SMALL SUBUNIT METHYLTRANSFERASE E"/>
    <property type="match status" value="1"/>
</dbReference>
<evidence type="ECO:0000256" key="9">
    <source>
        <dbReference type="ARBA" id="ARBA00022691"/>
    </source>
</evidence>
<dbReference type="InterPro" id="IPR006700">
    <property type="entry name" value="RsmE"/>
</dbReference>
<dbReference type="Pfam" id="PF04452">
    <property type="entry name" value="Methyltrans_RNA"/>
    <property type="match status" value="1"/>
</dbReference>
<evidence type="ECO:0000256" key="12">
    <source>
        <dbReference type="PIRNR" id="PIRNR015601"/>
    </source>
</evidence>
<evidence type="ECO:0000313" key="15">
    <source>
        <dbReference type="EMBL" id="KGM53461.1"/>
    </source>
</evidence>
<comment type="caution">
    <text evidence="15">The sequence shown here is derived from an EMBL/GenBank/DDBJ whole genome shotgun (WGS) entry which is preliminary data.</text>
</comment>
<evidence type="ECO:0000259" key="13">
    <source>
        <dbReference type="Pfam" id="PF04452"/>
    </source>
</evidence>
<dbReference type="eggNOG" id="COG1385">
    <property type="taxonomic scope" value="Bacteria"/>
</dbReference>
<dbReference type="CDD" id="cd18084">
    <property type="entry name" value="RsmE-like"/>
    <property type="match status" value="1"/>
</dbReference>
<dbReference type="SUPFAM" id="SSF88697">
    <property type="entry name" value="PUA domain-like"/>
    <property type="match status" value="1"/>
</dbReference>
<dbReference type="InterPro" id="IPR029026">
    <property type="entry name" value="tRNA_m1G_MTases_N"/>
</dbReference>
<comment type="similarity">
    <text evidence="2 12">Belongs to the RNA methyltransferase RsmE family.</text>
</comment>
<comment type="subcellular location">
    <subcellularLocation>
        <location evidence="1 12">Cytoplasm</location>
    </subcellularLocation>
</comment>
<reference evidence="15 16" key="1">
    <citation type="submission" date="2013-08" db="EMBL/GenBank/DDBJ databases">
        <title>Genome sequencing of Lysobacter.</title>
        <authorList>
            <person name="Zhang S."/>
            <person name="Wang G."/>
        </authorList>
    </citation>
    <scope>NUCLEOTIDE SEQUENCE [LARGE SCALE GENOMIC DNA]</scope>
    <source>
        <strain evidence="15 16">GH1-9</strain>
    </source>
</reference>
<keyword evidence="7 12" id="KW-0489">Methyltransferase</keyword>
<evidence type="ECO:0000256" key="7">
    <source>
        <dbReference type="ARBA" id="ARBA00022603"/>
    </source>
</evidence>
<evidence type="ECO:0000256" key="2">
    <source>
        <dbReference type="ARBA" id="ARBA00005528"/>
    </source>
</evidence>
<dbReference type="PANTHER" id="PTHR30027:SF3">
    <property type="entry name" value="16S RRNA (URACIL(1498)-N(3))-METHYLTRANSFERASE"/>
    <property type="match status" value="1"/>
</dbReference>
<dbReference type="Gene3D" id="3.40.1280.10">
    <property type="match status" value="1"/>
</dbReference>
<keyword evidence="8 12" id="KW-0808">Transferase</keyword>
<dbReference type="OrthoDB" id="9815641at2"/>
<feature type="domain" description="Ribosomal RNA small subunit methyltransferase E PUA-like" evidence="14">
    <location>
        <begin position="27"/>
        <end position="65"/>
    </location>
</feature>
<sequence length="245" mass="25752">MRLTRVHVDLPLVEGQELDLPEGPAAHLGRVLRLGVGDACVLFNGDGHDYHACVVAAGKRDLRVAIGAARPVANESPLSITLLQGIARGEKMDLILQKATELGITAVHPLHSQRSEVKLDEARGAKRLAHWQSVVTSACEQSGRAVVPRVSPPDPLQAAIRSLPDGGLRLILDPEATATCATLAWSPGVPVVLAVGPEGGWSPLDREQLLSGGFSGVRLGPRILRTETAGLAAIAALQSRFGDLA</sequence>
<dbReference type="GO" id="GO:0070475">
    <property type="term" value="P:rRNA base methylation"/>
    <property type="evidence" value="ECO:0007669"/>
    <property type="project" value="TreeGrafter"/>
</dbReference>
<keyword evidence="16" id="KW-1185">Reference proteome</keyword>
<dbReference type="RefSeq" id="WP_036139253.1">
    <property type="nucleotide sequence ID" value="NZ_AVPU01000028.1"/>
</dbReference>
<comment type="catalytic activity">
    <reaction evidence="11 12">
        <text>uridine(1498) in 16S rRNA + S-adenosyl-L-methionine = N(3)-methyluridine(1498) in 16S rRNA + S-adenosyl-L-homocysteine + H(+)</text>
        <dbReference type="Rhea" id="RHEA:42920"/>
        <dbReference type="Rhea" id="RHEA-COMP:10283"/>
        <dbReference type="Rhea" id="RHEA-COMP:10284"/>
        <dbReference type="ChEBI" id="CHEBI:15378"/>
        <dbReference type="ChEBI" id="CHEBI:57856"/>
        <dbReference type="ChEBI" id="CHEBI:59789"/>
        <dbReference type="ChEBI" id="CHEBI:65315"/>
        <dbReference type="ChEBI" id="CHEBI:74502"/>
        <dbReference type="EC" id="2.1.1.193"/>
    </reaction>
</comment>
<dbReference type="PIRSF" id="PIRSF015601">
    <property type="entry name" value="MTase_slr0722"/>
    <property type="match status" value="1"/>
</dbReference>
<dbReference type="InterPro" id="IPR046887">
    <property type="entry name" value="RsmE_PUA-like"/>
</dbReference>
<dbReference type="Gene3D" id="2.40.240.20">
    <property type="entry name" value="Hypothetical PUA domain-like, domain 1"/>
    <property type="match status" value="1"/>
</dbReference>
<evidence type="ECO:0000313" key="16">
    <source>
        <dbReference type="Proteomes" id="UP000029998"/>
    </source>
</evidence>
<evidence type="ECO:0000256" key="8">
    <source>
        <dbReference type="ARBA" id="ARBA00022679"/>
    </source>
</evidence>
<organism evidence="15 16">
    <name type="scientific">Lysobacter daejeonensis GH1-9</name>
    <dbReference type="NCBI Taxonomy" id="1385517"/>
    <lineage>
        <taxon>Bacteria</taxon>
        <taxon>Pseudomonadati</taxon>
        <taxon>Pseudomonadota</taxon>
        <taxon>Gammaproteobacteria</taxon>
        <taxon>Lysobacterales</taxon>
        <taxon>Lysobacteraceae</taxon>
        <taxon>Aerolutibacter</taxon>
    </lineage>
</organism>
<proteinExistence type="inferred from homology"/>
<dbReference type="GO" id="GO:0070042">
    <property type="term" value="F:rRNA (uridine-N3-)-methyltransferase activity"/>
    <property type="evidence" value="ECO:0007669"/>
    <property type="project" value="TreeGrafter"/>
</dbReference>
<keyword evidence="5 12" id="KW-0963">Cytoplasm</keyword>
<evidence type="ECO:0000256" key="3">
    <source>
        <dbReference type="ARBA" id="ARBA00012328"/>
    </source>
</evidence>
<dbReference type="InterPro" id="IPR015947">
    <property type="entry name" value="PUA-like_sf"/>
</dbReference>
<dbReference type="NCBIfam" id="NF008692">
    <property type="entry name" value="PRK11713.1-5"/>
    <property type="match status" value="1"/>
</dbReference>
<keyword evidence="6 12" id="KW-0698">rRNA processing</keyword>
<evidence type="ECO:0000256" key="4">
    <source>
        <dbReference type="ARBA" id="ARBA00013673"/>
    </source>
</evidence>
<dbReference type="NCBIfam" id="TIGR00046">
    <property type="entry name" value="RsmE family RNA methyltransferase"/>
    <property type="match status" value="1"/>
</dbReference>
<dbReference type="EMBL" id="AVPU01000028">
    <property type="protein sequence ID" value="KGM53461.1"/>
    <property type="molecule type" value="Genomic_DNA"/>
</dbReference>
<evidence type="ECO:0000256" key="6">
    <source>
        <dbReference type="ARBA" id="ARBA00022552"/>
    </source>
</evidence>
<evidence type="ECO:0000256" key="1">
    <source>
        <dbReference type="ARBA" id="ARBA00004496"/>
    </source>
</evidence>
<evidence type="ECO:0000256" key="10">
    <source>
        <dbReference type="ARBA" id="ARBA00025699"/>
    </source>
</evidence>